<dbReference type="Gene3D" id="3.30.300.30">
    <property type="match status" value="1"/>
</dbReference>
<evidence type="ECO:0000313" key="4">
    <source>
        <dbReference type="EMBL" id="QGG95348.1"/>
    </source>
</evidence>
<dbReference type="GO" id="GO:0016878">
    <property type="term" value="F:acid-thiol ligase activity"/>
    <property type="evidence" value="ECO:0007669"/>
    <property type="project" value="UniProtKB-ARBA"/>
</dbReference>
<organism evidence="4 5">
    <name type="scientific">Actinomarinicola tropica</name>
    <dbReference type="NCBI Taxonomy" id="2789776"/>
    <lineage>
        <taxon>Bacteria</taxon>
        <taxon>Bacillati</taxon>
        <taxon>Actinomycetota</taxon>
        <taxon>Acidimicrobiia</taxon>
        <taxon>Acidimicrobiales</taxon>
        <taxon>Iamiaceae</taxon>
        <taxon>Actinomarinicola</taxon>
    </lineage>
</organism>
<dbReference type="Proteomes" id="UP000334019">
    <property type="component" value="Chromosome"/>
</dbReference>
<dbReference type="InterPro" id="IPR020845">
    <property type="entry name" value="AMP-binding_CS"/>
</dbReference>
<protein>
    <submittedName>
        <fullName evidence="4">AMP-binding protein</fullName>
    </submittedName>
</protein>
<dbReference type="InterPro" id="IPR025110">
    <property type="entry name" value="AMP-bd_C"/>
</dbReference>
<dbReference type="Pfam" id="PF00501">
    <property type="entry name" value="AMP-binding"/>
    <property type="match status" value="1"/>
</dbReference>
<evidence type="ECO:0000313" key="5">
    <source>
        <dbReference type="Proteomes" id="UP000334019"/>
    </source>
</evidence>
<dbReference type="PROSITE" id="PS00455">
    <property type="entry name" value="AMP_BINDING"/>
    <property type="match status" value="1"/>
</dbReference>
<dbReference type="NCBIfam" id="NF005863">
    <property type="entry name" value="PRK07798.1"/>
    <property type="match status" value="1"/>
</dbReference>
<dbReference type="SUPFAM" id="SSF56801">
    <property type="entry name" value="Acetyl-CoA synthetase-like"/>
    <property type="match status" value="1"/>
</dbReference>
<dbReference type="Pfam" id="PF13193">
    <property type="entry name" value="AMP-binding_C"/>
    <property type="match status" value="1"/>
</dbReference>
<feature type="domain" description="AMP-dependent synthetase/ligase" evidence="2">
    <location>
        <begin position="12"/>
        <end position="388"/>
    </location>
</feature>
<name>A0A5Q2REK2_9ACTN</name>
<dbReference type="InterPro" id="IPR000873">
    <property type="entry name" value="AMP-dep_synth/lig_dom"/>
</dbReference>
<keyword evidence="5" id="KW-1185">Reference proteome</keyword>
<dbReference type="InterPro" id="IPR050237">
    <property type="entry name" value="ATP-dep_AMP-bd_enzyme"/>
</dbReference>
<dbReference type="KEGG" id="atq:GH723_09705"/>
<feature type="compositionally biased region" description="Polar residues" evidence="1">
    <location>
        <begin position="345"/>
        <end position="355"/>
    </location>
</feature>
<dbReference type="AlphaFoldDB" id="A0A5Q2REK2"/>
<feature type="domain" description="AMP-binding enzyme C-terminal" evidence="3">
    <location>
        <begin position="459"/>
        <end position="534"/>
    </location>
</feature>
<gene>
    <name evidence="4" type="ORF">GH723_09705</name>
</gene>
<feature type="region of interest" description="Disordered" evidence="1">
    <location>
        <begin position="344"/>
        <end position="372"/>
    </location>
</feature>
<accession>A0A5Q2REK2</accession>
<proteinExistence type="predicted"/>
<reference evidence="4 5" key="1">
    <citation type="submission" date="2019-11" db="EMBL/GenBank/DDBJ databases">
        <authorList>
            <person name="He Y."/>
        </authorList>
    </citation>
    <scope>NUCLEOTIDE SEQUENCE [LARGE SCALE GENOMIC DNA]</scope>
    <source>
        <strain evidence="4 5">SCSIO 58843</strain>
    </source>
</reference>
<dbReference type="RefSeq" id="WP_153759456.1">
    <property type="nucleotide sequence ID" value="NZ_CP045851.1"/>
</dbReference>
<dbReference type="InterPro" id="IPR045851">
    <property type="entry name" value="AMP-bd_C_sf"/>
</dbReference>
<evidence type="ECO:0000259" key="2">
    <source>
        <dbReference type="Pfam" id="PF00501"/>
    </source>
</evidence>
<dbReference type="EMBL" id="CP045851">
    <property type="protein sequence ID" value="QGG95348.1"/>
    <property type="molecule type" value="Genomic_DNA"/>
</dbReference>
<dbReference type="PANTHER" id="PTHR43767">
    <property type="entry name" value="LONG-CHAIN-FATTY-ACID--COA LIGASE"/>
    <property type="match status" value="1"/>
</dbReference>
<dbReference type="PANTHER" id="PTHR43767:SF1">
    <property type="entry name" value="NONRIBOSOMAL PEPTIDE SYNTHASE PES1 (EUROFUNG)-RELATED"/>
    <property type="match status" value="1"/>
</dbReference>
<evidence type="ECO:0000256" key="1">
    <source>
        <dbReference type="SAM" id="MobiDB-lite"/>
    </source>
</evidence>
<dbReference type="InterPro" id="IPR042099">
    <property type="entry name" value="ANL_N_sf"/>
</dbReference>
<dbReference type="Gene3D" id="3.40.50.12780">
    <property type="entry name" value="N-terminal domain of ligase-like"/>
    <property type="match status" value="1"/>
</dbReference>
<sequence length="547" mass="58992">MELNLPQIHEAIAAAVPDRECLVHRDRHLTWAQVHDRTRRFAAGLAARGIGRHGRLDDLAGWESPHDHVALHLHNGVEYLEAMLGTMKAGAAAVNVNYRYVAEELRYLLADARARVVVHHEAFTPVLAEVLPELPDVELLVRVPDGSGHDPLPRSVDYEVLLAEADPGDVDELARDWSGDDLYLLYTGGTTGMPKGVCWRQADFLVAALGVRRKDGTEHDDLGPLVDKARGGTLRALPSAPFMHGAAHWNAISAWIAGGTVVVQDRTDRLDAADVLDTCAREAVTSLLIVGDAFARPLVEELERRPRQLPDLRFVMTGGAALGPRLTARLHELLPDATILDVLGSSESGRQGTRSSRGDAGGAPGRFAPSAGSVVLSDDRTRVLTPGDDEIGWLAQSGRTPRGYLGDPEKSAATFPTIDGVRYSVPGDRARLLADGTIELHGRDSVTINTGGEKVFAEEVEAALKHHPDVDDVVVVGRPSDRWGQEVVAVVALRPGTSPTDDELLATAGDHIARYKLPKAIVRREAVLRSPAGKADYRWASAQAVSP</sequence>
<evidence type="ECO:0000259" key="3">
    <source>
        <dbReference type="Pfam" id="PF13193"/>
    </source>
</evidence>